<dbReference type="GO" id="GO:0005634">
    <property type="term" value="C:nucleus"/>
    <property type="evidence" value="ECO:0007669"/>
    <property type="project" value="TreeGrafter"/>
</dbReference>
<evidence type="ECO:0000256" key="8">
    <source>
        <dbReference type="SAM" id="MobiDB-lite"/>
    </source>
</evidence>
<gene>
    <name evidence="9" type="ORF">C8F04DRAFT_1207038</name>
</gene>
<evidence type="ECO:0000256" key="1">
    <source>
        <dbReference type="ARBA" id="ARBA00000971"/>
    </source>
</evidence>
<dbReference type="GO" id="GO:0003755">
    <property type="term" value="F:peptidyl-prolyl cis-trans isomerase activity"/>
    <property type="evidence" value="ECO:0007669"/>
    <property type="project" value="UniProtKB-KW"/>
</dbReference>
<sequence length="383" mass="42490">MARQLAQLREVPPGTIRGLEPPTLKIQTDEDVETWRKSRSYQDYAIFLRRLNESVVGRDIPTTESSPSEAVGRIIALLDSLDAWIDEIPAQVSPQRYGNLAFRTWGKRLEEESDALLAKLLPADYAAVIPHIKPYLVTSFGSFGRMDYGTGHETSFALFLLCLTLTRFLKPEPDEERSIVLTVFPRYLRLCWRLQDVYKLEPAGSHGVWGLDDSSFLGYIFGSGQLREQTDIPVSAVLHPPLPLTNLYFMLIMRIRQVKHGPFHEHSSQLHSIATGVPNWGKVNSGLFKMYEAEVLGKRVVVQHIPLGGLLQWDAVPLAFEAATSRPLPVVDAPGATRAPWATAAPSPHGAAVPSWYTSSSLPAVTPRRAGPPRLPSNMGPLT</sequence>
<keyword evidence="10" id="KW-1185">Reference proteome</keyword>
<comment type="function">
    <text evidence="7">PPIases accelerate the folding of proteins. It catalyzes the cis-trans isomerization of proline imidic peptide bonds in oligopeptides.</text>
</comment>
<comment type="catalytic activity">
    <reaction evidence="1 7">
        <text>[protein]-peptidylproline (omega=180) = [protein]-peptidylproline (omega=0)</text>
        <dbReference type="Rhea" id="RHEA:16237"/>
        <dbReference type="Rhea" id="RHEA-COMP:10747"/>
        <dbReference type="Rhea" id="RHEA-COMP:10748"/>
        <dbReference type="ChEBI" id="CHEBI:83833"/>
        <dbReference type="ChEBI" id="CHEBI:83834"/>
        <dbReference type="EC" id="5.2.1.8"/>
    </reaction>
</comment>
<keyword evidence="4 7" id="KW-0963">Cytoplasm</keyword>
<dbReference type="EC" id="5.2.1.8" evidence="7"/>
<dbReference type="InterPro" id="IPR037218">
    <property type="entry name" value="PTPA_sf"/>
</dbReference>
<dbReference type="EMBL" id="JARJCM010000006">
    <property type="protein sequence ID" value="KAJ7044845.1"/>
    <property type="molecule type" value="Genomic_DNA"/>
</dbReference>
<dbReference type="InterPro" id="IPR043170">
    <property type="entry name" value="PTPA_C_lid"/>
</dbReference>
<organism evidence="9 10">
    <name type="scientific">Mycena alexandri</name>
    <dbReference type="NCBI Taxonomy" id="1745969"/>
    <lineage>
        <taxon>Eukaryota</taxon>
        <taxon>Fungi</taxon>
        <taxon>Dikarya</taxon>
        <taxon>Basidiomycota</taxon>
        <taxon>Agaricomycotina</taxon>
        <taxon>Agaricomycetes</taxon>
        <taxon>Agaricomycetidae</taxon>
        <taxon>Agaricales</taxon>
        <taxon>Marasmiineae</taxon>
        <taxon>Mycenaceae</taxon>
        <taxon>Mycena</taxon>
    </lineage>
</organism>
<dbReference type="GO" id="GO:0005737">
    <property type="term" value="C:cytoplasm"/>
    <property type="evidence" value="ECO:0007669"/>
    <property type="project" value="UniProtKB-SubCell"/>
</dbReference>
<dbReference type="Gene3D" id="1.20.120.1150">
    <property type="match status" value="1"/>
</dbReference>
<keyword evidence="5 7" id="KW-0697">Rotamase</keyword>
<dbReference type="Pfam" id="PF03095">
    <property type="entry name" value="PTPA"/>
    <property type="match status" value="1"/>
</dbReference>
<evidence type="ECO:0000256" key="2">
    <source>
        <dbReference type="ARBA" id="ARBA00004496"/>
    </source>
</evidence>
<protein>
    <recommendedName>
        <fullName evidence="7">Serine/threonine-protein phosphatase 2A activator</fullName>
        <ecNumber evidence="7">5.2.1.8</ecNumber>
    </recommendedName>
    <alternativeName>
        <fullName evidence="7">Phosphotyrosyl phosphatase activator</fullName>
    </alternativeName>
</protein>
<evidence type="ECO:0000256" key="4">
    <source>
        <dbReference type="ARBA" id="ARBA00022490"/>
    </source>
</evidence>
<evidence type="ECO:0000256" key="7">
    <source>
        <dbReference type="RuleBase" id="RU361210"/>
    </source>
</evidence>
<dbReference type="SUPFAM" id="SSF140984">
    <property type="entry name" value="PTPA-like"/>
    <property type="match status" value="1"/>
</dbReference>
<dbReference type="GO" id="GO:0000159">
    <property type="term" value="C:protein phosphatase type 2A complex"/>
    <property type="evidence" value="ECO:0007669"/>
    <property type="project" value="TreeGrafter"/>
</dbReference>
<evidence type="ECO:0000313" key="9">
    <source>
        <dbReference type="EMBL" id="KAJ7044845.1"/>
    </source>
</evidence>
<dbReference type="AlphaFoldDB" id="A0AAD6TGS0"/>
<evidence type="ECO:0000256" key="5">
    <source>
        <dbReference type="ARBA" id="ARBA00023110"/>
    </source>
</evidence>
<evidence type="ECO:0000313" key="10">
    <source>
        <dbReference type="Proteomes" id="UP001218188"/>
    </source>
</evidence>
<comment type="subcellular location">
    <subcellularLocation>
        <location evidence="2 7">Cytoplasm</location>
    </subcellularLocation>
</comment>
<evidence type="ECO:0000256" key="3">
    <source>
        <dbReference type="ARBA" id="ARBA00011019"/>
    </source>
</evidence>
<feature type="region of interest" description="Disordered" evidence="8">
    <location>
        <begin position="363"/>
        <end position="383"/>
    </location>
</feature>
<dbReference type="PANTHER" id="PTHR10012:SF0">
    <property type="entry name" value="SERINE_THREONINE-PROTEIN PHOSPHATASE 2A ACTIVATOR"/>
    <property type="match status" value="1"/>
</dbReference>
<evidence type="ECO:0000256" key="6">
    <source>
        <dbReference type="ARBA" id="ARBA00023235"/>
    </source>
</evidence>
<dbReference type="GO" id="GO:0007052">
    <property type="term" value="P:mitotic spindle organization"/>
    <property type="evidence" value="ECO:0007669"/>
    <property type="project" value="TreeGrafter"/>
</dbReference>
<proteinExistence type="inferred from homology"/>
<comment type="similarity">
    <text evidence="3 7">Belongs to the PTPA-type PPIase family.</text>
</comment>
<comment type="caution">
    <text evidence="9">The sequence shown here is derived from an EMBL/GenBank/DDBJ whole genome shotgun (WGS) entry which is preliminary data.</text>
</comment>
<dbReference type="Proteomes" id="UP001218188">
    <property type="component" value="Unassembled WGS sequence"/>
</dbReference>
<reference evidence="9" key="1">
    <citation type="submission" date="2023-03" db="EMBL/GenBank/DDBJ databases">
        <title>Massive genome expansion in bonnet fungi (Mycena s.s.) driven by repeated elements and novel gene families across ecological guilds.</title>
        <authorList>
            <consortium name="Lawrence Berkeley National Laboratory"/>
            <person name="Harder C.B."/>
            <person name="Miyauchi S."/>
            <person name="Viragh M."/>
            <person name="Kuo A."/>
            <person name="Thoen E."/>
            <person name="Andreopoulos B."/>
            <person name="Lu D."/>
            <person name="Skrede I."/>
            <person name="Drula E."/>
            <person name="Henrissat B."/>
            <person name="Morin E."/>
            <person name="Kohler A."/>
            <person name="Barry K."/>
            <person name="LaButti K."/>
            <person name="Morin E."/>
            <person name="Salamov A."/>
            <person name="Lipzen A."/>
            <person name="Mereny Z."/>
            <person name="Hegedus B."/>
            <person name="Baldrian P."/>
            <person name="Stursova M."/>
            <person name="Weitz H."/>
            <person name="Taylor A."/>
            <person name="Grigoriev I.V."/>
            <person name="Nagy L.G."/>
            <person name="Martin F."/>
            <person name="Kauserud H."/>
        </authorList>
    </citation>
    <scope>NUCLEOTIDE SEQUENCE</scope>
    <source>
        <strain evidence="9">CBHHK200</strain>
    </source>
</reference>
<accession>A0AAD6TGS0</accession>
<dbReference type="InterPro" id="IPR004327">
    <property type="entry name" value="Phstyr_phstse_ac"/>
</dbReference>
<name>A0AAD6TGS0_9AGAR</name>
<keyword evidence="6 7" id="KW-0413">Isomerase</keyword>
<dbReference type="PANTHER" id="PTHR10012">
    <property type="entry name" value="SERINE/THREONINE-PROTEIN PHOSPHATASE 2A REGULATORY SUBUNIT B"/>
    <property type="match status" value="1"/>
</dbReference>
<dbReference type="GO" id="GO:0008160">
    <property type="term" value="F:protein tyrosine phosphatase activator activity"/>
    <property type="evidence" value="ECO:0007669"/>
    <property type="project" value="TreeGrafter"/>
</dbReference>
<dbReference type="CDD" id="cd04087">
    <property type="entry name" value="PTPA"/>
    <property type="match status" value="1"/>
</dbReference>